<evidence type="ECO:0000313" key="1">
    <source>
        <dbReference type="EMBL" id="UPL13764.1"/>
    </source>
</evidence>
<name>A0ABY4IMC0_9MICO</name>
<dbReference type="EMBL" id="CP078077">
    <property type="protein sequence ID" value="UPL13764.1"/>
    <property type="molecule type" value="Genomic_DNA"/>
</dbReference>
<proteinExistence type="predicted"/>
<gene>
    <name evidence="1" type="ORF">KV396_04440</name>
</gene>
<protein>
    <submittedName>
        <fullName evidence="1">Uncharacterized protein</fullName>
    </submittedName>
</protein>
<reference evidence="1 2" key="1">
    <citation type="submission" date="2021-06" db="EMBL/GenBank/DDBJ databases">
        <title>Genome-based taxonomic framework of Microbacterium strains isolated from marine environment, the description of four new species and reclassification of four preexisting species.</title>
        <authorList>
            <person name="Lee S.D."/>
            <person name="Kim S.-M."/>
            <person name="Byeon Y.-S."/>
            <person name="Yang H.L."/>
            <person name="Kim I.S."/>
        </authorList>
    </citation>
    <scope>NUCLEOTIDE SEQUENCE [LARGE SCALE GENOMIC DNA]</scope>
    <source>
        <strain evidence="1 2">SSW1-36</strain>
    </source>
</reference>
<dbReference type="Proteomes" id="UP000831963">
    <property type="component" value="Chromosome"/>
</dbReference>
<sequence>MKKIEQTATRTLSVTAIGLALVFTGCSTDKDAAMNSTKARDQLDIAVEAVQSATGEDWVLEVAPGPIGCSTPGLEHLTTSWKATATVDRDAAYTAVREALEDVGFETRVLGPDSRTPTVASQTGEGFGLDFAYPIEGGPVYLHIGSDCFPLEEWPSDEPDDSGP</sequence>
<evidence type="ECO:0000313" key="2">
    <source>
        <dbReference type="Proteomes" id="UP000831963"/>
    </source>
</evidence>
<dbReference type="RefSeq" id="WP_247956973.1">
    <property type="nucleotide sequence ID" value="NZ_CP078077.1"/>
</dbReference>
<organism evidence="1 2">
    <name type="scientific">Microbacterium galbinum</name>
    <dbReference type="NCBI Taxonomy" id="2851646"/>
    <lineage>
        <taxon>Bacteria</taxon>
        <taxon>Bacillati</taxon>
        <taxon>Actinomycetota</taxon>
        <taxon>Actinomycetes</taxon>
        <taxon>Micrococcales</taxon>
        <taxon>Microbacteriaceae</taxon>
        <taxon>Microbacterium</taxon>
    </lineage>
</organism>
<keyword evidence="2" id="KW-1185">Reference proteome</keyword>
<dbReference type="PROSITE" id="PS51257">
    <property type="entry name" value="PROKAR_LIPOPROTEIN"/>
    <property type="match status" value="1"/>
</dbReference>
<accession>A0ABY4IMC0</accession>